<dbReference type="PANTHER" id="PTHR43673:SF10">
    <property type="entry name" value="NADH DEHYDROGENASE_NAD(P)H NITROREDUCTASE XCC3605-RELATED"/>
    <property type="match status" value="1"/>
</dbReference>
<organism evidence="4 5">
    <name type="scientific">Tsukamurella pulmonis</name>
    <dbReference type="NCBI Taxonomy" id="47312"/>
    <lineage>
        <taxon>Bacteria</taxon>
        <taxon>Bacillati</taxon>
        <taxon>Actinomycetota</taxon>
        <taxon>Actinomycetes</taxon>
        <taxon>Mycobacteriales</taxon>
        <taxon>Tsukamurellaceae</taxon>
        <taxon>Tsukamurella</taxon>
    </lineage>
</organism>
<dbReference type="AlphaFoldDB" id="A0A1H1HQY7"/>
<sequence>MALDFPHLDLSADEVLTTTRSVRKRLDLERPVPLEVITDALEVALQAPSGSNAQGWHWIVLTDPEPKMIVAEYYRKSYFAYAEAGAAARAAKPPKDLETAEKVASSATYLAEIMEQVPALVIGAIHVPGGELPEGNQAGVWGSLLPGAWSLALALRERGLGSAWTTLHLEYEREVAQALGIPENIRQGVLLPVAYTKGTEFKRAKRAPLETVLHVNGW</sequence>
<dbReference type="EMBL" id="FNLF01000002">
    <property type="protein sequence ID" value="SDR27538.1"/>
    <property type="molecule type" value="Genomic_DNA"/>
</dbReference>
<evidence type="ECO:0000313" key="4">
    <source>
        <dbReference type="EMBL" id="SDR27538.1"/>
    </source>
</evidence>
<dbReference type="RefSeq" id="WP_068563972.1">
    <property type="nucleotide sequence ID" value="NZ_FNLF01000002.1"/>
</dbReference>
<gene>
    <name evidence="4" type="ORF">SAMN04489765_4459</name>
</gene>
<accession>A0A1H1HQY7</accession>
<protein>
    <submittedName>
        <fullName evidence="4">Nitroreductase</fullName>
    </submittedName>
</protein>
<proteinExistence type="inferred from homology"/>
<reference evidence="5" key="1">
    <citation type="submission" date="2016-10" db="EMBL/GenBank/DDBJ databases">
        <authorList>
            <person name="Varghese N."/>
            <person name="Submissions S."/>
        </authorList>
    </citation>
    <scope>NUCLEOTIDE SEQUENCE [LARGE SCALE GENOMIC DNA]</scope>
    <source>
        <strain evidence="5">DSM 44142</strain>
    </source>
</reference>
<keyword evidence="5" id="KW-1185">Reference proteome</keyword>
<dbReference type="Pfam" id="PF00881">
    <property type="entry name" value="Nitroreductase"/>
    <property type="match status" value="1"/>
</dbReference>
<keyword evidence="2" id="KW-0560">Oxidoreductase</keyword>
<name>A0A1H1HQY7_9ACTN</name>
<dbReference type="STRING" id="47312.SAMN04489765_4459"/>
<dbReference type="Proteomes" id="UP000183053">
    <property type="component" value="Unassembled WGS sequence"/>
</dbReference>
<dbReference type="OrthoDB" id="3774920at2"/>
<dbReference type="CDD" id="cd02062">
    <property type="entry name" value="Nitro_FMN_reductase"/>
    <property type="match status" value="1"/>
</dbReference>
<evidence type="ECO:0000256" key="2">
    <source>
        <dbReference type="ARBA" id="ARBA00023002"/>
    </source>
</evidence>
<dbReference type="PANTHER" id="PTHR43673">
    <property type="entry name" value="NAD(P)H NITROREDUCTASE YDGI-RELATED"/>
    <property type="match status" value="1"/>
</dbReference>
<evidence type="ECO:0000256" key="1">
    <source>
        <dbReference type="ARBA" id="ARBA00007118"/>
    </source>
</evidence>
<dbReference type="Gene3D" id="3.40.109.10">
    <property type="entry name" value="NADH Oxidase"/>
    <property type="match status" value="1"/>
</dbReference>
<comment type="similarity">
    <text evidence="1">Belongs to the nitroreductase family.</text>
</comment>
<evidence type="ECO:0000259" key="3">
    <source>
        <dbReference type="Pfam" id="PF00881"/>
    </source>
</evidence>
<dbReference type="SUPFAM" id="SSF55469">
    <property type="entry name" value="FMN-dependent nitroreductase-like"/>
    <property type="match status" value="1"/>
</dbReference>
<dbReference type="InterPro" id="IPR029479">
    <property type="entry name" value="Nitroreductase"/>
</dbReference>
<dbReference type="GO" id="GO:0016491">
    <property type="term" value="F:oxidoreductase activity"/>
    <property type="evidence" value="ECO:0007669"/>
    <property type="project" value="UniProtKB-KW"/>
</dbReference>
<feature type="domain" description="Nitroreductase" evidence="3">
    <location>
        <begin position="18"/>
        <end position="194"/>
    </location>
</feature>
<evidence type="ECO:0000313" key="5">
    <source>
        <dbReference type="Proteomes" id="UP000183053"/>
    </source>
</evidence>
<dbReference type="InterPro" id="IPR000415">
    <property type="entry name" value="Nitroreductase-like"/>
</dbReference>